<protein>
    <submittedName>
        <fullName evidence="2">Uncharacterized protein</fullName>
    </submittedName>
</protein>
<evidence type="ECO:0000256" key="1">
    <source>
        <dbReference type="SAM" id="Phobius"/>
    </source>
</evidence>
<sequence>MLLLSMLFMLIAVIAMIIEMRRWAPDYFRTNSARPTTMVVQSPSQHLL</sequence>
<dbReference type="EMBL" id="SJPN01000002">
    <property type="protein sequence ID" value="TWU06235.1"/>
    <property type="molecule type" value="Genomic_DNA"/>
</dbReference>
<keyword evidence="1" id="KW-0812">Transmembrane</keyword>
<evidence type="ECO:0000313" key="2">
    <source>
        <dbReference type="EMBL" id="TWU06235.1"/>
    </source>
</evidence>
<dbReference type="AlphaFoldDB" id="A0A5C6B1P5"/>
<keyword evidence="3" id="KW-1185">Reference proteome</keyword>
<accession>A0A5C6B1P5</accession>
<keyword evidence="1" id="KW-1133">Transmembrane helix</keyword>
<dbReference type="Proteomes" id="UP000320176">
    <property type="component" value="Unassembled WGS sequence"/>
</dbReference>
<comment type="caution">
    <text evidence="2">The sequence shown here is derived from an EMBL/GenBank/DDBJ whole genome shotgun (WGS) entry which is preliminary data.</text>
</comment>
<proteinExistence type="predicted"/>
<gene>
    <name evidence="2" type="ORF">Pla52n_19550</name>
</gene>
<keyword evidence="1" id="KW-0472">Membrane</keyword>
<organism evidence="2 3">
    <name type="scientific">Stieleria varia</name>
    <dbReference type="NCBI Taxonomy" id="2528005"/>
    <lineage>
        <taxon>Bacteria</taxon>
        <taxon>Pseudomonadati</taxon>
        <taxon>Planctomycetota</taxon>
        <taxon>Planctomycetia</taxon>
        <taxon>Pirellulales</taxon>
        <taxon>Pirellulaceae</taxon>
        <taxon>Stieleria</taxon>
    </lineage>
</organism>
<feature type="transmembrane region" description="Helical" evidence="1">
    <location>
        <begin position="6"/>
        <end position="24"/>
    </location>
</feature>
<name>A0A5C6B1P5_9BACT</name>
<reference evidence="2 3" key="1">
    <citation type="submission" date="2019-02" db="EMBL/GenBank/DDBJ databases">
        <title>Deep-cultivation of Planctomycetes and their phenomic and genomic characterization uncovers novel biology.</title>
        <authorList>
            <person name="Wiegand S."/>
            <person name="Jogler M."/>
            <person name="Boedeker C."/>
            <person name="Pinto D."/>
            <person name="Vollmers J."/>
            <person name="Rivas-Marin E."/>
            <person name="Kohn T."/>
            <person name="Peeters S.H."/>
            <person name="Heuer A."/>
            <person name="Rast P."/>
            <person name="Oberbeckmann S."/>
            <person name="Bunk B."/>
            <person name="Jeske O."/>
            <person name="Meyerdierks A."/>
            <person name="Storesund J.E."/>
            <person name="Kallscheuer N."/>
            <person name="Luecker S."/>
            <person name="Lage O.M."/>
            <person name="Pohl T."/>
            <person name="Merkel B.J."/>
            <person name="Hornburger P."/>
            <person name="Mueller R.-W."/>
            <person name="Bruemmer F."/>
            <person name="Labrenz M."/>
            <person name="Spormann A.M."/>
            <person name="Op Den Camp H."/>
            <person name="Overmann J."/>
            <person name="Amann R."/>
            <person name="Jetten M.S.M."/>
            <person name="Mascher T."/>
            <person name="Medema M.H."/>
            <person name="Devos D.P."/>
            <person name="Kaster A.-K."/>
            <person name="Ovreas L."/>
            <person name="Rohde M."/>
            <person name="Galperin M.Y."/>
            <person name="Jogler C."/>
        </authorList>
    </citation>
    <scope>NUCLEOTIDE SEQUENCE [LARGE SCALE GENOMIC DNA]</scope>
    <source>
        <strain evidence="2 3">Pla52n</strain>
    </source>
</reference>
<evidence type="ECO:0000313" key="3">
    <source>
        <dbReference type="Proteomes" id="UP000320176"/>
    </source>
</evidence>